<sequence length="134" mass="15746">MSHSSCREVLSRRLRETSELGPVSNRPEVPGLTAWLLRHCYYYSSDLRERLCRGPRDWIRCALRFSAFSAPYFKKPLHRDITLHEHSQGEAPLVLGWAVDEKRPTRSVGRALEHIPYTPYIFRGIYRELHHCDL</sequence>
<organism evidence="1 2">
    <name type="scientific">Phlyctema vagabunda</name>
    <dbReference type="NCBI Taxonomy" id="108571"/>
    <lineage>
        <taxon>Eukaryota</taxon>
        <taxon>Fungi</taxon>
        <taxon>Dikarya</taxon>
        <taxon>Ascomycota</taxon>
        <taxon>Pezizomycotina</taxon>
        <taxon>Leotiomycetes</taxon>
        <taxon>Helotiales</taxon>
        <taxon>Dermateaceae</taxon>
        <taxon>Phlyctema</taxon>
    </lineage>
</organism>
<keyword evidence="2" id="KW-1185">Reference proteome</keyword>
<evidence type="ECO:0000313" key="2">
    <source>
        <dbReference type="Proteomes" id="UP001629113"/>
    </source>
</evidence>
<dbReference type="EMBL" id="JBFCZG010000005">
    <property type="protein sequence ID" value="KAL3421926.1"/>
    <property type="molecule type" value="Genomic_DNA"/>
</dbReference>
<proteinExistence type="predicted"/>
<reference evidence="1 2" key="1">
    <citation type="submission" date="2024-06" db="EMBL/GenBank/DDBJ databases">
        <title>Complete genome of Phlyctema vagabunda strain 19-DSS-EL-015.</title>
        <authorList>
            <person name="Fiorenzani C."/>
        </authorList>
    </citation>
    <scope>NUCLEOTIDE SEQUENCE [LARGE SCALE GENOMIC DNA]</scope>
    <source>
        <strain evidence="1 2">19-DSS-EL-015</strain>
    </source>
</reference>
<name>A0ABR4PG00_9HELO</name>
<evidence type="ECO:0000313" key="1">
    <source>
        <dbReference type="EMBL" id="KAL3421926.1"/>
    </source>
</evidence>
<protein>
    <submittedName>
        <fullName evidence="1">Uncharacterized protein</fullName>
    </submittedName>
</protein>
<accession>A0ABR4PG00</accession>
<gene>
    <name evidence="1" type="ORF">PVAG01_06082</name>
</gene>
<dbReference type="Proteomes" id="UP001629113">
    <property type="component" value="Unassembled WGS sequence"/>
</dbReference>
<comment type="caution">
    <text evidence="1">The sequence shown here is derived from an EMBL/GenBank/DDBJ whole genome shotgun (WGS) entry which is preliminary data.</text>
</comment>